<dbReference type="GO" id="GO:0046872">
    <property type="term" value="F:metal ion binding"/>
    <property type="evidence" value="ECO:0007669"/>
    <property type="project" value="UniProtKB-UniRule"/>
</dbReference>
<comment type="cofactor">
    <cofactor evidence="1 16">
        <name>Mg(2+)</name>
        <dbReference type="ChEBI" id="CHEBI:18420"/>
    </cofactor>
</comment>
<dbReference type="GO" id="GO:0031573">
    <property type="term" value="P:mitotic intra-S DNA damage checkpoint signaling"/>
    <property type="evidence" value="ECO:0007669"/>
    <property type="project" value="TreeGrafter"/>
</dbReference>
<dbReference type="GO" id="GO:0048476">
    <property type="term" value="C:Holliday junction resolvase complex"/>
    <property type="evidence" value="ECO:0007669"/>
    <property type="project" value="UniProtKB-UniRule"/>
</dbReference>
<feature type="compositionally biased region" description="Basic and acidic residues" evidence="17">
    <location>
        <begin position="109"/>
        <end position="128"/>
    </location>
</feature>
<dbReference type="GeneID" id="5127242"/>
<sequence length="601" mass="68626">MSMTACNLERPRAVYVWIICNFMEPYSDELKPLFVRWLEETAIVATKKGTKAAILYNKALDKVKNYPSDITTPKQLRSIQFVGDKTVTLLTNKLRSFCKENGYSVPEHFAPHPSDDSVELQKSDEGPSSRKRAKRAYIPRRRSGGYAILIGLYIGCKNRNRAGLRKQEIIDLAAPYCEKSFSSNPANNEFYSAWTAIKVLESNDLVVSSGRAPRLYSLTEEGEELAKKLKQADNLTSSPTQNVADFSFDNDVRVSPENSRNASSPAGIICPSSPTRSLKPYHDTANKQLDGVRYDIWEKEEFEIILIIDSREVRSREDRGFFQNRLKSLSVNCESRALSVGDAVWVAQNKRTGREVVLNHICERKRLDDLVFSIRDGRFQEQKNRLKQAAMKHYYYLVEEGGISDLPKHNDGADAVKTAIATTMTNSNFYLKRFKSVDETLSFFVTTTEAIKNHFEASNTKLVVLKPDQISSHREYANLLTMFRTEFENRRSPYECVHIFSTFQEIMSKSGMRSVRELFLLMLMAIRGVSLERALTIQTHFQCPRNLIEYYKKSNVSPEEKKLLLSNLFKNEIGNKKVGKVVSERIYEVWGDCDLTESAVT</sequence>
<dbReference type="Gene3D" id="1.10.150.110">
    <property type="entry name" value="DNA polymerase beta, N-terminal domain-like"/>
    <property type="match status" value="1"/>
</dbReference>
<dbReference type="InterPro" id="IPR047416">
    <property type="entry name" value="XPF_nuclease_Mus81"/>
</dbReference>
<dbReference type="InterPro" id="IPR033309">
    <property type="entry name" value="Mus81"/>
</dbReference>
<evidence type="ECO:0000256" key="5">
    <source>
        <dbReference type="ARBA" id="ARBA00022722"/>
    </source>
</evidence>
<dbReference type="OrthoDB" id="5963188at2759"/>
<dbReference type="STRING" id="294746.A5DI33"/>
<proteinExistence type="inferred from homology"/>
<dbReference type="AlphaFoldDB" id="A5DI33"/>
<dbReference type="CDD" id="cd20074">
    <property type="entry name" value="XPF_nuclease_Mus81"/>
    <property type="match status" value="1"/>
</dbReference>
<dbReference type="EC" id="3.1.22.-" evidence="16"/>
<dbReference type="PANTHER" id="PTHR13451:SF0">
    <property type="entry name" value="CROSSOVER JUNCTION ENDONUCLEASE MUS81"/>
    <property type="match status" value="1"/>
</dbReference>
<keyword evidence="20" id="KW-1185">Reference proteome</keyword>
<dbReference type="InterPro" id="IPR011335">
    <property type="entry name" value="Restrct_endonuc-II-like"/>
</dbReference>
<evidence type="ECO:0000259" key="18">
    <source>
        <dbReference type="SMART" id="SM00891"/>
    </source>
</evidence>
<dbReference type="InterPro" id="IPR036390">
    <property type="entry name" value="WH_DNA-bd_sf"/>
</dbReference>
<dbReference type="OMA" id="IKDTEHW"/>
<evidence type="ECO:0000256" key="12">
    <source>
        <dbReference type="ARBA" id="ARBA00023204"/>
    </source>
</evidence>
<protein>
    <recommendedName>
        <fullName evidence="4 16">Crossover junction endonuclease MUS81</fullName>
        <ecNumber evidence="16">3.1.22.-</ecNumber>
    </recommendedName>
</protein>
<evidence type="ECO:0000256" key="15">
    <source>
        <dbReference type="ARBA" id="ARBA00058015"/>
    </source>
</evidence>
<dbReference type="Gene3D" id="1.10.10.10">
    <property type="entry name" value="Winged helix-like DNA-binding domain superfamily/Winged helix DNA-binding domain"/>
    <property type="match status" value="1"/>
</dbReference>
<evidence type="ECO:0000256" key="4">
    <source>
        <dbReference type="ARBA" id="ARBA00017114"/>
    </source>
</evidence>
<dbReference type="Gene3D" id="1.10.150.670">
    <property type="entry name" value="Crossover junction endonuclease EME1, DNA-binding domain"/>
    <property type="match status" value="1"/>
</dbReference>
<dbReference type="Pfam" id="PF21136">
    <property type="entry name" value="WHD_MUS81"/>
    <property type="match status" value="1"/>
</dbReference>
<dbReference type="InterPro" id="IPR036388">
    <property type="entry name" value="WH-like_DNA-bd_sf"/>
</dbReference>
<dbReference type="SUPFAM" id="SSF52980">
    <property type="entry name" value="Restriction endonuclease-like"/>
    <property type="match status" value="1"/>
</dbReference>
<evidence type="ECO:0000256" key="13">
    <source>
        <dbReference type="ARBA" id="ARBA00023242"/>
    </source>
</evidence>
<dbReference type="InterPro" id="IPR010996">
    <property type="entry name" value="HHH_MUS81"/>
</dbReference>
<evidence type="ECO:0000256" key="14">
    <source>
        <dbReference type="ARBA" id="ARBA00023254"/>
    </source>
</evidence>
<dbReference type="RefSeq" id="XP_001485205.2">
    <property type="nucleotide sequence ID" value="XM_001485155.1"/>
</dbReference>
<dbReference type="Proteomes" id="UP000001997">
    <property type="component" value="Unassembled WGS sequence"/>
</dbReference>
<dbReference type="FunCoup" id="A5DI33">
    <property type="interactions" value="199"/>
</dbReference>
<evidence type="ECO:0000256" key="17">
    <source>
        <dbReference type="SAM" id="MobiDB-lite"/>
    </source>
</evidence>
<dbReference type="InParanoid" id="A5DI33"/>
<dbReference type="GO" id="GO:0008821">
    <property type="term" value="F:crossover junction DNA endonuclease activity"/>
    <property type="evidence" value="ECO:0007669"/>
    <property type="project" value="UniProtKB-UniRule"/>
</dbReference>
<dbReference type="SUPFAM" id="SSF46785">
    <property type="entry name" value="Winged helix' DNA-binding domain"/>
    <property type="match status" value="1"/>
</dbReference>
<dbReference type="GO" id="GO:0006308">
    <property type="term" value="P:DNA catabolic process"/>
    <property type="evidence" value="ECO:0007669"/>
    <property type="project" value="UniProtKB-UniRule"/>
</dbReference>
<dbReference type="GO" id="GO:0000727">
    <property type="term" value="P:double-strand break repair via break-induced replication"/>
    <property type="evidence" value="ECO:0007669"/>
    <property type="project" value="UniProtKB-UniRule"/>
</dbReference>
<dbReference type="InterPro" id="IPR027421">
    <property type="entry name" value="DNA_pol_lamdba_lyase_dom_sf"/>
</dbReference>
<dbReference type="eggNOG" id="KOG2379">
    <property type="taxonomic scope" value="Eukaryota"/>
</dbReference>
<comment type="subunit">
    <text evidence="16">Interacts with EME1.</text>
</comment>
<dbReference type="CDD" id="cd21036">
    <property type="entry name" value="WH_MUS81"/>
    <property type="match status" value="1"/>
</dbReference>
<evidence type="ECO:0000256" key="2">
    <source>
        <dbReference type="ARBA" id="ARBA00004123"/>
    </source>
</evidence>
<evidence type="ECO:0000256" key="11">
    <source>
        <dbReference type="ARBA" id="ARBA00023172"/>
    </source>
</evidence>
<keyword evidence="9 16" id="KW-0378">Hydrolase</keyword>
<accession>A5DI33</accession>
<dbReference type="Gene3D" id="3.40.50.10130">
    <property type="match status" value="1"/>
</dbReference>
<dbReference type="FunFam" id="1.10.10.10:FF:000307">
    <property type="entry name" value="Crossover junction endonuclease MUS81"/>
    <property type="match status" value="1"/>
</dbReference>
<evidence type="ECO:0000256" key="6">
    <source>
        <dbReference type="ARBA" id="ARBA00022723"/>
    </source>
</evidence>
<keyword evidence="8 16" id="KW-0227">DNA damage</keyword>
<organism evidence="19 20">
    <name type="scientific">Meyerozyma guilliermondii (strain ATCC 6260 / CBS 566 / DSM 6381 / JCM 1539 / NBRC 10279 / NRRL Y-324)</name>
    <name type="common">Yeast</name>
    <name type="synonym">Candida guilliermondii</name>
    <dbReference type="NCBI Taxonomy" id="294746"/>
    <lineage>
        <taxon>Eukaryota</taxon>
        <taxon>Fungi</taxon>
        <taxon>Dikarya</taxon>
        <taxon>Ascomycota</taxon>
        <taxon>Saccharomycotina</taxon>
        <taxon>Pichiomycetes</taxon>
        <taxon>Debaryomycetaceae</taxon>
        <taxon>Meyerozyma</taxon>
    </lineage>
</organism>
<keyword evidence="12 16" id="KW-0234">DNA repair</keyword>
<evidence type="ECO:0000256" key="3">
    <source>
        <dbReference type="ARBA" id="ARBA00010015"/>
    </source>
</evidence>
<evidence type="ECO:0000313" key="20">
    <source>
        <dbReference type="Proteomes" id="UP000001997"/>
    </source>
</evidence>
<comment type="subcellular location">
    <subcellularLocation>
        <location evidence="2 16">Nucleus</location>
    </subcellularLocation>
</comment>
<name>A5DI33_PICGU</name>
<dbReference type="Pfam" id="PF14716">
    <property type="entry name" value="HHH_8"/>
    <property type="match status" value="1"/>
</dbReference>
<dbReference type="GO" id="GO:0005634">
    <property type="term" value="C:nucleus"/>
    <property type="evidence" value="ECO:0007669"/>
    <property type="project" value="UniProtKB-SubCell"/>
</dbReference>
<dbReference type="GO" id="GO:0003677">
    <property type="term" value="F:DNA binding"/>
    <property type="evidence" value="ECO:0007669"/>
    <property type="project" value="UniProtKB-UniRule"/>
</dbReference>
<dbReference type="HOGENOM" id="CLU_014329_1_0_1"/>
<evidence type="ECO:0000256" key="8">
    <source>
        <dbReference type="ARBA" id="ARBA00022763"/>
    </source>
</evidence>
<dbReference type="InterPro" id="IPR006166">
    <property type="entry name" value="ERCC4_domain"/>
</dbReference>
<dbReference type="EMBL" id="CH408157">
    <property type="protein sequence ID" value="EDK38836.2"/>
    <property type="molecule type" value="Genomic_DNA"/>
</dbReference>
<feature type="domain" description="ERCC4" evidence="18">
    <location>
        <begin position="305"/>
        <end position="402"/>
    </location>
</feature>
<evidence type="ECO:0000256" key="16">
    <source>
        <dbReference type="RuleBase" id="RU369042"/>
    </source>
</evidence>
<dbReference type="FunFam" id="3.40.50.10130:FF:000005">
    <property type="entry name" value="crossover junction endonuclease MUS81 isoform X1"/>
    <property type="match status" value="1"/>
</dbReference>
<dbReference type="GO" id="GO:0006265">
    <property type="term" value="P:DNA topological change"/>
    <property type="evidence" value="ECO:0007669"/>
    <property type="project" value="EnsemblFungi"/>
</dbReference>
<dbReference type="KEGG" id="pgu:PGUG_02934"/>
<evidence type="ECO:0000256" key="10">
    <source>
        <dbReference type="ARBA" id="ARBA00022842"/>
    </source>
</evidence>
<dbReference type="InterPro" id="IPR042530">
    <property type="entry name" value="EME1/EME2_C"/>
</dbReference>
<keyword evidence="10 16" id="KW-0460">Magnesium</keyword>
<dbReference type="SUPFAM" id="SSF47802">
    <property type="entry name" value="DNA polymerase beta, N-terminal domain-like"/>
    <property type="match status" value="1"/>
</dbReference>
<gene>
    <name evidence="19" type="ORF">PGUG_02934</name>
</gene>
<keyword evidence="11 16" id="KW-0233">DNA recombination</keyword>
<dbReference type="InterPro" id="IPR047417">
    <property type="entry name" value="WHD_MUS81"/>
</dbReference>
<dbReference type="PANTHER" id="PTHR13451">
    <property type="entry name" value="CLASS II CROSSOVER JUNCTION ENDONUCLEASE MUS81"/>
    <property type="match status" value="1"/>
</dbReference>
<feature type="region of interest" description="Disordered" evidence="17">
    <location>
        <begin position="109"/>
        <end position="134"/>
    </location>
</feature>
<keyword evidence="6 16" id="KW-0479">Metal-binding</keyword>
<keyword evidence="14" id="KW-0469">Meiosis</keyword>
<keyword evidence="5 16" id="KW-0540">Nuclease</keyword>
<evidence type="ECO:0000256" key="7">
    <source>
        <dbReference type="ARBA" id="ARBA00022759"/>
    </source>
</evidence>
<dbReference type="VEuPathDB" id="FungiDB:PGUG_02934"/>
<dbReference type="SMART" id="SM00891">
    <property type="entry name" value="ERCC4"/>
    <property type="match status" value="1"/>
</dbReference>
<dbReference type="GO" id="GO:0000712">
    <property type="term" value="P:resolution of meiotic recombination intermediates"/>
    <property type="evidence" value="ECO:0007669"/>
    <property type="project" value="EnsemblFungi"/>
</dbReference>
<comment type="similarity">
    <text evidence="3 16">Belongs to the XPF family.</text>
</comment>
<evidence type="ECO:0000256" key="1">
    <source>
        <dbReference type="ARBA" id="ARBA00001946"/>
    </source>
</evidence>
<comment type="function">
    <text evidence="15 16">Interacts with EME1 to form a DNA structure-specific endonuclease with substrate preference for branched DNA structures with a 5'-end at the branch nick. Typical substrates include 3'-flap structures, D-loops, replication forks and nicked Holliday junctions. May be required in mitosis for the processing of stalled or collapsed replication fork intermediates. May be required in meiosis for the repair of meiosis-specific double strand breaks subsequent to single-end invasion (SEI).</text>
</comment>
<reference evidence="19 20" key="1">
    <citation type="journal article" date="2009" name="Nature">
        <title>Evolution of pathogenicity and sexual reproduction in eight Candida genomes.</title>
        <authorList>
            <person name="Butler G."/>
            <person name="Rasmussen M.D."/>
            <person name="Lin M.F."/>
            <person name="Santos M.A."/>
            <person name="Sakthikumar S."/>
            <person name="Munro C.A."/>
            <person name="Rheinbay E."/>
            <person name="Grabherr M."/>
            <person name="Forche A."/>
            <person name="Reedy J.L."/>
            <person name="Agrafioti I."/>
            <person name="Arnaud M.B."/>
            <person name="Bates S."/>
            <person name="Brown A.J."/>
            <person name="Brunke S."/>
            <person name="Costanzo M.C."/>
            <person name="Fitzpatrick D.A."/>
            <person name="de Groot P.W."/>
            <person name="Harris D."/>
            <person name="Hoyer L.L."/>
            <person name="Hube B."/>
            <person name="Klis F.M."/>
            <person name="Kodira C."/>
            <person name="Lennard N."/>
            <person name="Logue M.E."/>
            <person name="Martin R."/>
            <person name="Neiman A.M."/>
            <person name="Nikolaou E."/>
            <person name="Quail M.A."/>
            <person name="Quinn J."/>
            <person name="Santos M.C."/>
            <person name="Schmitzberger F.F."/>
            <person name="Sherlock G."/>
            <person name="Shah P."/>
            <person name="Silverstein K.A."/>
            <person name="Skrzypek M.S."/>
            <person name="Soll D."/>
            <person name="Staggs R."/>
            <person name="Stansfield I."/>
            <person name="Stumpf M.P."/>
            <person name="Sudbery P.E."/>
            <person name="Srikantha T."/>
            <person name="Zeng Q."/>
            <person name="Berman J."/>
            <person name="Berriman M."/>
            <person name="Heitman J."/>
            <person name="Gow N.A."/>
            <person name="Lorenz M.C."/>
            <person name="Birren B.W."/>
            <person name="Kellis M."/>
            <person name="Cuomo C.A."/>
        </authorList>
    </citation>
    <scope>NUCLEOTIDE SEQUENCE [LARGE SCALE GENOMIC DNA]</scope>
    <source>
        <strain evidence="20">ATCC 6260 / CBS 566 / DSM 6381 / JCM 1539 / NBRC 10279 / NRRL Y-324</strain>
    </source>
</reference>
<keyword evidence="13 16" id="KW-0539">Nucleus</keyword>
<dbReference type="Pfam" id="PF21292">
    <property type="entry name" value="EME1-MUS81_C"/>
    <property type="match status" value="1"/>
</dbReference>
<dbReference type="GO" id="GO:0048257">
    <property type="term" value="F:3'-flap endonuclease activity"/>
    <property type="evidence" value="ECO:0007669"/>
    <property type="project" value="TreeGrafter"/>
</dbReference>
<dbReference type="GO" id="GO:0004857">
    <property type="term" value="F:enzyme inhibitor activity"/>
    <property type="evidence" value="ECO:0007669"/>
    <property type="project" value="EnsemblFungi"/>
</dbReference>
<evidence type="ECO:0000256" key="9">
    <source>
        <dbReference type="ARBA" id="ARBA00022801"/>
    </source>
</evidence>
<dbReference type="Pfam" id="PF02732">
    <property type="entry name" value="ERCC4"/>
    <property type="match status" value="1"/>
</dbReference>
<keyword evidence="7 16" id="KW-0255">Endonuclease</keyword>
<evidence type="ECO:0000313" key="19">
    <source>
        <dbReference type="EMBL" id="EDK38836.2"/>
    </source>
</evidence>